<keyword evidence="3" id="KW-0804">Transcription</keyword>
<dbReference type="PANTHER" id="PTHR43436">
    <property type="entry name" value="ARAC-FAMILY TRANSCRIPTIONAL REGULATOR"/>
    <property type="match status" value="1"/>
</dbReference>
<reference evidence="6" key="1">
    <citation type="journal article" date="2019" name="Int. J. Syst. Evol. Microbiol.">
        <title>The Global Catalogue of Microorganisms (GCM) 10K type strain sequencing project: providing services to taxonomists for standard genome sequencing and annotation.</title>
        <authorList>
            <consortium name="The Broad Institute Genomics Platform"/>
            <consortium name="The Broad Institute Genome Sequencing Center for Infectious Disease"/>
            <person name="Wu L."/>
            <person name="Ma J."/>
        </authorList>
    </citation>
    <scope>NUCLEOTIDE SEQUENCE [LARGE SCALE GENOMIC DNA]</scope>
    <source>
        <strain evidence="6">KCTC 52141</strain>
    </source>
</reference>
<dbReference type="PROSITE" id="PS01124">
    <property type="entry name" value="HTH_ARAC_FAMILY_2"/>
    <property type="match status" value="1"/>
</dbReference>
<evidence type="ECO:0000256" key="1">
    <source>
        <dbReference type="ARBA" id="ARBA00023015"/>
    </source>
</evidence>
<dbReference type="SMART" id="SM00342">
    <property type="entry name" value="HTH_ARAC"/>
    <property type="match status" value="1"/>
</dbReference>
<evidence type="ECO:0000256" key="3">
    <source>
        <dbReference type="ARBA" id="ARBA00023163"/>
    </source>
</evidence>
<accession>A0ABV7HTL6</accession>
<dbReference type="PANTHER" id="PTHR43436:SF1">
    <property type="entry name" value="TRANSCRIPTIONAL REGULATORY PROTEIN"/>
    <property type="match status" value="1"/>
</dbReference>
<evidence type="ECO:0000313" key="5">
    <source>
        <dbReference type="EMBL" id="MFC3156143.1"/>
    </source>
</evidence>
<keyword evidence="2" id="KW-0238">DNA-binding</keyword>
<organism evidence="5 6">
    <name type="scientific">Gilvimarinus japonicus</name>
    <dbReference type="NCBI Taxonomy" id="1796469"/>
    <lineage>
        <taxon>Bacteria</taxon>
        <taxon>Pseudomonadati</taxon>
        <taxon>Pseudomonadota</taxon>
        <taxon>Gammaproteobacteria</taxon>
        <taxon>Cellvibrionales</taxon>
        <taxon>Cellvibrionaceae</taxon>
        <taxon>Gilvimarinus</taxon>
    </lineage>
</organism>
<dbReference type="RefSeq" id="WP_382417255.1">
    <property type="nucleotide sequence ID" value="NZ_AP031500.1"/>
</dbReference>
<dbReference type="PROSITE" id="PS00041">
    <property type="entry name" value="HTH_ARAC_FAMILY_1"/>
    <property type="match status" value="1"/>
</dbReference>
<dbReference type="Pfam" id="PF06719">
    <property type="entry name" value="AraC_N"/>
    <property type="match status" value="1"/>
</dbReference>
<evidence type="ECO:0000256" key="2">
    <source>
        <dbReference type="ARBA" id="ARBA00023125"/>
    </source>
</evidence>
<keyword evidence="1" id="KW-0805">Transcription regulation</keyword>
<evidence type="ECO:0000313" key="6">
    <source>
        <dbReference type="Proteomes" id="UP001595548"/>
    </source>
</evidence>
<feature type="domain" description="HTH araC/xylS-type" evidence="4">
    <location>
        <begin position="201"/>
        <end position="298"/>
    </location>
</feature>
<keyword evidence="6" id="KW-1185">Reference proteome</keyword>
<protein>
    <submittedName>
        <fullName evidence="5">AraC family transcriptional regulator N-terminal domain-containing protein</fullName>
    </submittedName>
</protein>
<dbReference type="InterPro" id="IPR018062">
    <property type="entry name" value="HTH_AraC-typ_CS"/>
</dbReference>
<dbReference type="InterPro" id="IPR009594">
    <property type="entry name" value="Tscrpt_reg_HTH_AraC_N"/>
</dbReference>
<name>A0ABV7HTL6_9GAMM</name>
<dbReference type="InterPro" id="IPR018060">
    <property type="entry name" value="HTH_AraC"/>
</dbReference>
<evidence type="ECO:0000259" key="4">
    <source>
        <dbReference type="PROSITE" id="PS01124"/>
    </source>
</evidence>
<dbReference type="Pfam" id="PF12833">
    <property type="entry name" value="HTH_18"/>
    <property type="match status" value="1"/>
</dbReference>
<proteinExistence type="predicted"/>
<gene>
    <name evidence="5" type="ORF">ACFOEB_13115</name>
</gene>
<dbReference type="Proteomes" id="UP001595548">
    <property type="component" value="Unassembled WGS sequence"/>
</dbReference>
<dbReference type="EMBL" id="JBHRTL010000027">
    <property type="protein sequence ID" value="MFC3156143.1"/>
    <property type="molecule type" value="Genomic_DNA"/>
</dbReference>
<sequence>MVSDLPPHVFDDRTAFATLQAMVEQQWLSGGHECAIDGLRLTRATEPSGTIRAVYQTSFCLVLQGSKSSAIGETALEYHSGQCLVASVNVPVNSRITQASAEQPYLALSLAIDPAMVSELLLAHPGVAHSRVKRAALVKGAAPPEVLDPLTRLLALCQQPADQAVLEPLIRREICWRLLCSPMGAALLQAGLQDSETARIGQVTAWMRAHYAKAFKVANLADMASMSPASFYRHFKAITQMTPVQFQKQVRLQEARRLLLSEHEVAGVGYKVGYESPSQFSRDYRKLFGAPPGKDAAIMRSSVAIESRA</sequence>
<comment type="caution">
    <text evidence="5">The sequence shown here is derived from an EMBL/GenBank/DDBJ whole genome shotgun (WGS) entry which is preliminary data.</text>
</comment>
<dbReference type="InterPro" id="IPR009057">
    <property type="entry name" value="Homeodomain-like_sf"/>
</dbReference>
<dbReference type="Gene3D" id="1.10.10.60">
    <property type="entry name" value="Homeodomain-like"/>
    <property type="match status" value="2"/>
</dbReference>
<dbReference type="SUPFAM" id="SSF46689">
    <property type="entry name" value="Homeodomain-like"/>
    <property type="match status" value="2"/>
</dbReference>